<dbReference type="STRING" id="1121395.SAMN02745215_05353"/>
<organism evidence="2 3">
    <name type="scientific">Desulfitobacterium chlororespirans DSM 11544</name>
    <dbReference type="NCBI Taxonomy" id="1121395"/>
    <lineage>
        <taxon>Bacteria</taxon>
        <taxon>Bacillati</taxon>
        <taxon>Bacillota</taxon>
        <taxon>Clostridia</taxon>
        <taxon>Eubacteriales</taxon>
        <taxon>Desulfitobacteriaceae</taxon>
        <taxon>Desulfitobacterium</taxon>
    </lineage>
</organism>
<sequence length="93" mass="10596">MLGQITLEDLHQYKDKDDISVYEAMQEYGLVPENVLKAKVDLSTIKAFIEMHIEQGPVLEQKKIEMGLVKLMATVGSVCLPEQDTMPWLSVRF</sequence>
<dbReference type="EMBL" id="FRDN01000026">
    <property type="protein sequence ID" value="SHN88462.1"/>
    <property type="molecule type" value="Genomic_DNA"/>
</dbReference>
<evidence type="ECO:0000313" key="2">
    <source>
        <dbReference type="EMBL" id="SHN88462.1"/>
    </source>
</evidence>
<accession>A0A1M7UZT8</accession>
<dbReference type="SUPFAM" id="SSF53187">
    <property type="entry name" value="Zn-dependent exopeptidases"/>
    <property type="match status" value="1"/>
</dbReference>
<dbReference type="GO" id="GO:0016813">
    <property type="term" value="F:hydrolase activity, acting on carbon-nitrogen (but not peptide) bonds, in linear amidines"/>
    <property type="evidence" value="ECO:0007669"/>
    <property type="project" value="InterPro"/>
</dbReference>
<reference evidence="3" key="1">
    <citation type="submission" date="2016-12" db="EMBL/GenBank/DDBJ databases">
        <authorList>
            <person name="Varghese N."/>
            <person name="Submissions S."/>
        </authorList>
    </citation>
    <scope>NUCLEOTIDE SEQUENCE [LARGE SCALE GENOMIC DNA]</scope>
    <source>
        <strain evidence="3">DSM 11544</strain>
    </source>
</reference>
<dbReference type="Gene3D" id="3.40.630.10">
    <property type="entry name" value="Zn peptidases"/>
    <property type="match status" value="1"/>
</dbReference>
<name>A0A1M7UZT8_9FIRM</name>
<evidence type="ECO:0000256" key="1">
    <source>
        <dbReference type="ARBA" id="ARBA00022801"/>
    </source>
</evidence>
<gene>
    <name evidence="2" type="ORF">SAMN02745215_05353</name>
</gene>
<dbReference type="PANTHER" id="PTHR32494">
    <property type="entry name" value="ALLANTOATE DEIMINASE-RELATED"/>
    <property type="match status" value="1"/>
</dbReference>
<evidence type="ECO:0000313" key="3">
    <source>
        <dbReference type="Proteomes" id="UP000184010"/>
    </source>
</evidence>
<protein>
    <submittedName>
        <fullName evidence="2">Allantoate deiminase/N-carbamoyl-L-amino-acid hydrolase</fullName>
    </submittedName>
</protein>
<dbReference type="InterPro" id="IPR010158">
    <property type="entry name" value="Amidase_Cbmase"/>
</dbReference>
<dbReference type="AlphaFoldDB" id="A0A1M7UZT8"/>
<dbReference type="PANTHER" id="PTHR32494:SF5">
    <property type="entry name" value="ALLANTOATE AMIDOHYDROLASE"/>
    <property type="match status" value="1"/>
</dbReference>
<keyword evidence="1 2" id="KW-0378">Hydrolase</keyword>
<keyword evidence="3" id="KW-1185">Reference proteome</keyword>
<dbReference type="Proteomes" id="UP000184010">
    <property type="component" value="Unassembled WGS sequence"/>
</dbReference>
<proteinExistence type="predicted"/>
<dbReference type="RefSeq" id="WP_242954782.1">
    <property type="nucleotide sequence ID" value="NZ_FRDN01000026.1"/>
</dbReference>